<dbReference type="AlphaFoldDB" id="A0A552X5Y9"/>
<dbReference type="Gene3D" id="3.30.750.24">
    <property type="entry name" value="STAS domain"/>
    <property type="match status" value="1"/>
</dbReference>
<name>A0A552X5Y9_9GAMM</name>
<dbReference type="PANTHER" id="PTHR35849">
    <property type="entry name" value="BLR2341 PROTEIN"/>
    <property type="match status" value="1"/>
</dbReference>
<sequence>MSALQLTREDTLVRVAGDLDRDQVGAAWSNRSHWMGQENELVMDLSEVEKVDSAGLAFLIQIQAELAQQQRALSLHNVNTQLRQFAAVSGVTDLLSLSYTPSK</sequence>
<dbReference type="InterPro" id="IPR058548">
    <property type="entry name" value="MlaB-like_STAS"/>
</dbReference>
<dbReference type="PROSITE" id="PS50801">
    <property type="entry name" value="STAS"/>
    <property type="match status" value="1"/>
</dbReference>
<feature type="domain" description="STAS" evidence="1">
    <location>
        <begin position="12"/>
        <end position="103"/>
    </location>
</feature>
<evidence type="ECO:0000313" key="2">
    <source>
        <dbReference type="EMBL" id="TRW50435.1"/>
    </source>
</evidence>
<evidence type="ECO:0000259" key="1">
    <source>
        <dbReference type="PROSITE" id="PS50801"/>
    </source>
</evidence>
<dbReference type="Pfam" id="PF13466">
    <property type="entry name" value="STAS_2"/>
    <property type="match status" value="1"/>
</dbReference>
<dbReference type="CDD" id="cd07043">
    <property type="entry name" value="STAS_anti-anti-sigma_factors"/>
    <property type="match status" value="1"/>
</dbReference>
<dbReference type="SUPFAM" id="SSF52091">
    <property type="entry name" value="SpoIIaa-like"/>
    <property type="match status" value="1"/>
</dbReference>
<dbReference type="RefSeq" id="WP_143235429.1">
    <property type="nucleotide sequence ID" value="NZ_VJWL01000001.1"/>
</dbReference>
<comment type="caution">
    <text evidence="2">The sequence shown here is derived from an EMBL/GenBank/DDBJ whole genome shotgun (WGS) entry which is preliminary data.</text>
</comment>
<proteinExistence type="predicted"/>
<gene>
    <name evidence="2" type="ORF">FM042_06310</name>
</gene>
<dbReference type="InterPro" id="IPR002645">
    <property type="entry name" value="STAS_dom"/>
</dbReference>
<keyword evidence="3" id="KW-1185">Reference proteome</keyword>
<dbReference type="Proteomes" id="UP000320359">
    <property type="component" value="Unassembled WGS sequence"/>
</dbReference>
<dbReference type="EMBL" id="VJWL01000001">
    <property type="protein sequence ID" value="TRW50435.1"/>
    <property type="molecule type" value="Genomic_DNA"/>
</dbReference>
<dbReference type="InterPro" id="IPR052746">
    <property type="entry name" value="MlaB_ABC_Transporter"/>
</dbReference>
<dbReference type="PANTHER" id="PTHR35849:SF1">
    <property type="entry name" value="INTERMEMBRANE PHOSPHOLIPID TRANSPORT SYSTEM BINDING PROTEIN MLAB"/>
    <property type="match status" value="1"/>
</dbReference>
<organism evidence="2 3">
    <name type="scientific">Aliidiomarina halalkaliphila</name>
    <dbReference type="NCBI Taxonomy" id="2593535"/>
    <lineage>
        <taxon>Bacteria</taxon>
        <taxon>Pseudomonadati</taxon>
        <taxon>Pseudomonadota</taxon>
        <taxon>Gammaproteobacteria</taxon>
        <taxon>Alteromonadales</taxon>
        <taxon>Idiomarinaceae</taxon>
        <taxon>Aliidiomarina</taxon>
    </lineage>
</organism>
<evidence type="ECO:0000313" key="3">
    <source>
        <dbReference type="Proteomes" id="UP000320359"/>
    </source>
</evidence>
<reference evidence="2 3" key="1">
    <citation type="submission" date="2019-07" db="EMBL/GenBank/DDBJ databases">
        <authorList>
            <person name="Yang M."/>
            <person name="Zhao D."/>
            <person name="Xiang H."/>
        </authorList>
    </citation>
    <scope>NUCLEOTIDE SEQUENCE [LARGE SCALE GENOMIC DNA]</scope>
    <source>
        <strain evidence="2 3">IM1326</strain>
    </source>
</reference>
<dbReference type="InterPro" id="IPR036513">
    <property type="entry name" value="STAS_dom_sf"/>
</dbReference>
<protein>
    <submittedName>
        <fullName evidence="2">STAS domain-containing protein</fullName>
    </submittedName>
</protein>
<dbReference type="OrthoDB" id="5900662at2"/>
<accession>A0A552X5Y9</accession>